<evidence type="ECO:0000256" key="1">
    <source>
        <dbReference type="SAM" id="Phobius"/>
    </source>
</evidence>
<keyword evidence="3" id="KW-1185">Reference proteome</keyword>
<dbReference type="AlphaFoldDB" id="A0A399FE55"/>
<name>A0A399FE55_9DEIN</name>
<organism evidence="2 3">
    <name type="scientific">Meiothermus granaticius NBRC 107808</name>
    <dbReference type="NCBI Taxonomy" id="1227551"/>
    <lineage>
        <taxon>Bacteria</taxon>
        <taxon>Thermotogati</taxon>
        <taxon>Deinococcota</taxon>
        <taxon>Deinococci</taxon>
        <taxon>Thermales</taxon>
        <taxon>Thermaceae</taxon>
        <taxon>Meiothermus</taxon>
    </lineage>
</organism>
<dbReference type="OrthoDB" id="2652560at2"/>
<accession>A0A399FE55</accession>
<proteinExistence type="predicted"/>
<dbReference type="RefSeq" id="WP_119355918.1">
    <property type="nucleotide sequence ID" value="NZ_BJXM01000002.1"/>
</dbReference>
<keyword evidence="1" id="KW-1133">Transmembrane helix</keyword>
<evidence type="ECO:0000313" key="2">
    <source>
        <dbReference type="EMBL" id="RIH93759.1"/>
    </source>
</evidence>
<dbReference type="Proteomes" id="UP000266178">
    <property type="component" value="Unassembled WGS sequence"/>
</dbReference>
<evidence type="ECO:0000313" key="3">
    <source>
        <dbReference type="Proteomes" id="UP000266178"/>
    </source>
</evidence>
<feature type="transmembrane region" description="Helical" evidence="1">
    <location>
        <begin position="57"/>
        <end position="76"/>
    </location>
</feature>
<keyword evidence="1" id="KW-0472">Membrane</keyword>
<reference evidence="2 3" key="1">
    <citation type="submission" date="2018-08" db="EMBL/GenBank/DDBJ databases">
        <title>Meiothermus granaticius genome AF-68 sequencing project.</title>
        <authorList>
            <person name="Da Costa M.S."/>
            <person name="Albuquerque L."/>
            <person name="Raposo P."/>
            <person name="Froufe H.J.C."/>
            <person name="Barroso C.S."/>
            <person name="Egas C."/>
        </authorList>
    </citation>
    <scope>NUCLEOTIDE SEQUENCE [LARGE SCALE GENOMIC DNA]</scope>
    <source>
        <strain evidence="2 3">AF-68</strain>
    </source>
</reference>
<evidence type="ECO:0008006" key="4">
    <source>
        <dbReference type="Google" id="ProtNLM"/>
    </source>
</evidence>
<sequence>MSTLDLVLNLSLLALMVLTQLGERRLDRWTYLRPALITTGVAFFFLGSLPLQGGNGAMYLLASAAGALFGLLALALMDVRWSGDQGQIVIRAGWGYAAVWIGVIGGRMLFAELATHAWASQVGRFSYEHGITGAEAWRAAFVLMALSMIVARTLGLALRARLLAQSRQALA</sequence>
<feature type="transmembrane region" description="Helical" evidence="1">
    <location>
        <begin position="6"/>
        <end position="22"/>
    </location>
</feature>
<comment type="caution">
    <text evidence="2">The sequence shown here is derived from an EMBL/GenBank/DDBJ whole genome shotgun (WGS) entry which is preliminary data.</text>
</comment>
<gene>
    <name evidence="2" type="ORF">Mgrana_00342</name>
</gene>
<feature type="transmembrane region" description="Helical" evidence="1">
    <location>
        <begin position="34"/>
        <end position="51"/>
    </location>
</feature>
<protein>
    <recommendedName>
        <fullName evidence="4">DUF1453 domain-containing protein</fullName>
    </recommendedName>
</protein>
<feature type="transmembrane region" description="Helical" evidence="1">
    <location>
        <begin position="88"/>
        <end position="110"/>
    </location>
</feature>
<keyword evidence="1" id="KW-0812">Transmembrane</keyword>
<feature type="transmembrane region" description="Helical" evidence="1">
    <location>
        <begin position="136"/>
        <end position="158"/>
    </location>
</feature>
<dbReference type="EMBL" id="QWLB01000003">
    <property type="protein sequence ID" value="RIH93759.1"/>
    <property type="molecule type" value="Genomic_DNA"/>
</dbReference>